<feature type="domain" description="Transcription regulator PadR N-terminal" evidence="2">
    <location>
        <begin position="7"/>
        <end position="77"/>
    </location>
</feature>
<gene>
    <name evidence="4" type="ORF">GCM10023336_31830</name>
</gene>
<dbReference type="Gene3D" id="1.10.10.10">
    <property type="entry name" value="Winged helix-like DNA-binding domain superfamily/Winged helix DNA-binding domain"/>
    <property type="match status" value="1"/>
</dbReference>
<dbReference type="SUPFAM" id="SSF46785">
    <property type="entry name" value="Winged helix' DNA-binding domain"/>
    <property type="match status" value="1"/>
</dbReference>
<dbReference type="RefSeq" id="WP_345668906.1">
    <property type="nucleotide sequence ID" value="NZ_BAABKC010000044.1"/>
</dbReference>
<dbReference type="InterPro" id="IPR036388">
    <property type="entry name" value="WH-like_DNA-bd_sf"/>
</dbReference>
<dbReference type="EMBL" id="BAABKC010000044">
    <property type="protein sequence ID" value="GAA5057683.1"/>
    <property type="molecule type" value="Genomic_DNA"/>
</dbReference>
<evidence type="ECO:0000313" key="5">
    <source>
        <dbReference type="Proteomes" id="UP001500124"/>
    </source>
</evidence>
<keyword evidence="5" id="KW-1185">Reference proteome</keyword>
<evidence type="ECO:0000259" key="3">
    <source>
        <dbReference type="Pfam" id="PF10400"/>
    </source>
</evidence>
<dbReference type="InterPro" id="IPR018309">
    <property type="entry name" value="Tscrpt_reg_PadR_C"/>
</dbReference>
<evidence type="ECO:0000256" key="1">
    <source>
        <dbReference type="SAM" id="MobiDB-lite"/>
    </source>
</evidence>
<feature type="region of interest" description="Disordered" evidence="1">
    <location>
        <begin position="181"/>
        <end position="230"/>
    </location>
</feature>
<dbReference type="PANTHER" id="PTHR43252">
    <property type="entry name" value="TRANSCRIPTIONAL REGULATOR YQJI"/>
    <property type="match status" value="1"/>
</dbReference>
<comment type="caution">
    <text evidence="4">The sequence shown here is derived from an EMBL/GenBank/DDBJ whole genome shotgun (WGS) entry which is preliminary data.</text>
</comment>
<feature type="domain" description="Transcription regulator PadR C-terminal" evidence="3">
    <location>
        <begin position="93"/>
        <end position="172"/>
    </location>
</feature>
<feature type="compositionally biased region" description="Basic and acidic residues" evidence="1">
    <location>
        <begin position="186"/>
        <end position="206"/>
    </location>
</feature>
<reference evidence="5" key="1">
    <citation type="journal article" date="2019" name="Int. J. Syst. Evol. Microbiol.">
        <title>The Global Catalogue of Microorganisms (GCM) 10K type strain sequencing project: providing services to taxonomists for standard genome sequencing and annotation.</title>
        <authorList>
            <consortium name="The Broad Institute Genomics Platform"/>
            <consortium name="The Broad Institute Genome Sequencing Center for Infectious Disease"/>
            <person name="Wu L."/>
            <person name="Ma J."/>
        </authorList>
    </citation>
    <scope>NUCLEOTIDE SEQUENCE [LARGE SCALE GENOMIC DNA]</scope>
    <source>
        <strain evidence="5">JCM 18410</strain>
    </source>
</reference>
<organism evidence="4 5">
    <name type="scientific">Streptomyces similanensis</name>
    <dbReference type="NCBI Taxonomy" id="1274988"/>
    <lineage>
        <taxon>Bacteria</taxon>
        <taxon>Bacillati</taxon>
        <taxon>Actinomycetota</taxon>
        <taxon>Actinomycetes</taxon>
        <taxon>Kitasatosporales</taxon>
        <taxon>Streptomycetaceae</taxon>
        <taxon>Streptomyces</taxon>
    </lineage>
</organism>
<accession>A0ABP9KFD5</accession>
<dbReference type="Pfam" id="PF10400">
    <property type="entry name" value="Vir_act_alpha_C"/>
    <property type="match status" value="1"/>
</dbReference>
<sequence>MSTRHGLLALLEDGPRHGSRLRAEFAVRTGAARPPDPGRVCAALGALERDGLVAREGVDAAGRVIYALTGAGRAELRDWYTRPVRHAGPSCEERAVRLALAVAAPGVDVREVVEEQRRQVSEELQDYVRQRAEVLARGPERPEEVARLLVLEQRICHAEGESRWLDHCAARLLRLHLTDGAAGTDGADRTDRTDGTDGADRTDRPGGTDGADDTDGTEGADGAGTADAAE</sequence>
<dbReference type="InterPro" id="IPR005149">
    <property type="entry name" value="Tscrpt_reg_PadR_N"/>
</dbReference>
<dbReference type="PANTHER" id="PTHR43252:SF2">
    <property type="entry name" value="TRANSCRIPTION REGULATOR, PADR-LIKE FAMILY"/>
    <property type="match status" value="1"/>
</dbReference>
<dbReference type="Proteomes" id="UP001500124">
    <property type="component" value="Unassembled WGS sequence"/>
</dbReference>
<name>A0ABP9KFD5_9ACTN</name>
<protein>
    <submittedName>
        <fullName evidence="4">PadR family transcriptional regulator</fullName>
    </submittedName>
</protein>
<proteinExistence type="predicted"/>
<dbReference type="Pfam" id="PF03551">
    <property type="entry name" value="PadR"/>
    <property type="match status" value="1"/>
</dbReference>
<evidence type="ECO:0000313" key="4">
    <source>
        <dbReference type="EMBL" id="GAA5057683.1"/>
    </source>
</evidence>
<dbReference type="InterPro" id="IPR036390">
    <property type="entry name" value="WH_DNA-bd_sf"/>
</dbReference>
<evidence type="ECO:0000259" key="2">
    <source>
        <dbReference type="Pfam" id="PF03551"/>
    </source>
</evidence>